<accession>A0ABN3D653</accession>
<comment type="caution">
    <text evidence="1">The sequence shown here is derived from an EMBL/GenBank/DDBJ whole genome shotgun (WGS) entry which is preliminary data.</text>
</comment>
<dbReference type="EMBL" id="BAAAQX010000093">
    <property type="protein sequence ID" value="GAA2220611.1"/>
    <property type="molecule type" value="Genomic_DNA"/>
</dbReference>
<sequence>MAAENDRGDRGRTGAGPKCLQGRLHATSAYDTVADDLRGAFRRFYVWRDQLGVWRARPLPKLTAGEIAYGIKPQLKADTLLELAFACSWQRSRRTVFRYLQEYDVEVPSGRVGS</sequence>
<evidence type="ECO:0008006" key="3">
    <source>
        <dbReference type="Google" id="ProtNLM"/>
    </source>
</evidence>
<reference evidence="1 2" key="1">
    <citation type="journal article" date="2019" name="Int. J. Syst. Evol. Microbiol.">
        <title>The Global Catalogue of Microorganisms (GCM) 10K type strain sequencing project: providing services to taxonomists for standard genome sequencing and annotation.</title>
        <authorList>
            <consortium name="The Broad Institute Genomics Platform"/>
            <consortium name="The Broad Institute Genome Sequencing Center for Infectious Disease"/>
            <person name="Wu L."/>
            <person name="Ma J."/>
        </authorList>
    </citation>
    <scope>NUCLEOTIDE SEQUENCE [LARGE SCALE GENOMIC DNA]</scope>
    <source>
        <strain evidence="1 2">JCM 16114</strain>
    </source>
</reference>
<gene>
    <name evidence="1" type="ORF">GCM10009850_122490</name>
</gene>
<proteinExistence type="predicted"/>
<evidence type="ECO:0000313" key="1">
    <source>
        <dbReference type="EMBL" id="GAA2220611.1"/>
    </source>
</evidence>
<dbReference type="Proteomes" id="UP001499843">
    <property type="component" value="Unassembled WGS sequence"/>
</dbReference>
<name>A0ABN3D653_9ACTN</name>
<evidence type="ECO:0000313" key="2">
    <source>
        <dbReference type="Proteomes" id="UP001499843"/>
    </source>
</evidence>
<organism evidence="1 2">
    <name type="scientific">Nonomuraea monospora</name>
    <dbReference type="NCBI Taxonomy" id="568818"/>
    <lineage>
        <taxon>Bacteria</taxon>
        <taxon>Bacillati</taxon>
        <taxon>Actinomycetota</taxon>
        <taxon>Actinomycetes</taxon>
        <taxon>Streptosporangiales</taxon>
        <taxon>Streptosporangiaceae</taxon>
        <taxon>Nonomuraea</taxon>
    </lineage>
</organism>
<protein>
    <recommendedName>
        <fullName evidence="3">Transposase</fullName>
    </recommendedName>
</protein>
<keyword evidence="2" id="KW-1185">Reference proteome</keyword>